<comment type="caution">
    <text evidence="1">The sequence shown here is derived from an EMBL/GenBank/DDBJ whole genome shotgun (WGS) entry which is preliminary data.</text>
</comment>
<evidence type="ECO:0000313" key="2">
    <source>
        <dbReference type="Proteomes" id="UP001054837"/>
    </source>
</evidence>
<proteinExistence type="predicted"/>
<dbReference type="AlphaFoldDB" id="A0AAV4ME17"/>
<reference evidence="1 2" key="1">
    <citation type="submission" date="2021-06" db="EMBL/GenBank/DDBJ databases">
        <title>Caerostris darwini draft genome.</title>
        <authorList>
            <person name="Kono N."/>
            <person name="Arakawa K."/>
        </authorList>
    </citation>
    <scope>NUCLEOTIDE SEQUENCE [LARGE SCALE GENOMIC DNA]</scope>
</reference>
<dbReference type="Proteomes" id="UP001054837">
    <property type="component" value="Unassembled WGS sequence"/>
</dbReference>
<name>A0AAV4ME17_9ARAC</name>
<organism evidence="1 2">
    <name type="scientific">Caerostris darwini</name>
    <dbReference type="NCBI Taxonomy" id="1538125"/>
    <lineage>
        <taxon>Eukaryota</taxon>
        <taxon>Metazoa</taxon>
        <taxon>Ecdysozoa</taxon>
        <taxon>Arthropoda</taxon>
        <taxon>Chelicerata</taxon>
        <taxon>Arachnida</taxon>
        <taxon>Araneae</taxon>
        <taxon>Araneomorphae</taxon>
        <taxon>Entelegynae</taxon>
        <taxon>Araneoidea</taxon>
        <taxon>Araneidae</taxon>
        <taxon>Caerostris</taxon>
    </lineage>
</organism>
<protein>
    <submittedName>
        <fullName evidence="1">Uncharacterized protein</fullName>
    </submittedName>
</protein>
<dbReference type="EMBL" id="BPLQ01000381">
    <property type="protein sequence ID" value="GIX70621.1"/>
    <property type="molecule type" value="Genomic_DNA"/>
</dbReference>
<sequence>MPFDLAQRQRGRQGTFHTEREAIWGFHSHRLIKTLSRALYRAISSWDISFHSIDKCARVFGPLIWLSIFWLLFFRARYSDEEALSKLSSLEVSGIVD</sequence>
<accession>A0AAV4ME17</accession>
<keyword evidence="2" id="KW-1185">Reference proteome</keyword>
<gene>
    <name evidence="1" type="ORF">CDAR_427471</name>
</gene>
<evidence type="ECO:0000313" key="1">
    <source>
        <dbReference type="EMBL" id="GIX70621.1"/>
    </source>
</evidence>